<keyword evidence="5" id="KW-1185">Reference proteome</keyword>
<keyword evidence="1 3" id="KW-0996">Nickel insertion</keyword>
<dbReference type="eggNOG" id="COG0830">
    <property type="taxonomic scope" value="Bacteria"/>
</dbReference>
<dbReference type="Gene3D" id="1.10.4190.10">
    <property type="entry name" value="Urease accessory protein UreF"/>
    <property type="match status" value="1"/>
</dbReference>
<sequence length="253" mass="27034">MTTIITTVTPMLMTTNDRGHDGIASEAEESAALFRLMTWLSPSFPVGAFSYSSGIEWAIEAGDITDRQTLQDWLAAMLLEGAGFCDGLFLCHAWRAAEAGEGLVLGEIAELAAAFTPSRERHLETTAQGRAFVEIARSAWNCDTLDLLSSHVTGPITYPVAVGVLAAGHRISLSSTLHAFLHAATSNWISAGVRLIPLGQTDSQHVLAALEGAIAATAEKSLLGSLDDLGSATFRADLASMRHETQYTRLFRS</sequence>
<dbReference type="HOGENOM" id="CLU_049215_2_0_5"/>
<comment type="subunit">
    <text evidence="3">UreD, UreF and UreG form a complex that acts as a GTP-hydrolysis-dependent molecular chaperone, activating the urease apoprotein by helping to assemble the nickel containing metallocenter of UreC. The UreE protein probably delivers the nickel.</text>
</comment>
<reference evidence="4 5" key="1">
    <citation type="submission" date="2012-04" db="EMBL/GenBank/DDBJ databases">
        <title>The Genome Sequence of Afipia broomeae ATCC 49717.</title>
        <authorList>
            <consortium name="The Broad Institute Genome Sequencing Platform"/>
            <person name="Earl A."/>
            <person name="Ward D."/>
            <person name="Feldgarden M."/>
            <person name="Gevers D."/>
            <person name="Huys G."/>
            <person name="Walker B."/>
            <person name="Young S.K."/>
            <person name="Zeng Q."/>
            <person name="Gargeya S."/>
            <person name="Fitzgerald M."/>
            <person name="Haas B."/>
            <person name="Abouelleil A."/>
            <person name="Alvarado L."/>
            <person name="Arachchi H.M."/>
            <person name="Berlin A."/>
            <person name="Chapman S.B."/>
            <person name="Goldberg J."/>
            <person name="Griggs A."/>
            <person name="Gujja S."/>
            <person name="Hansen M."/>
            <person name="Howarth C."/>
            <person name="Imamovic A."/>
            <person name="Larimer J."/>
            <person name="McCowen C."/>
            <person name="Montmayeur A."/>
            <person name="Murphy C."/>
            <person name="Neiman D."/>
            <person name="Pearson M."/>
            <person name="Priest M."/>
            <person name="Roberts A."/>
            <person name="Saif S."/>
            <person name="Shea T."/>
            <person name="Sisk P."/>
            <person name="Sykes S."/>
            <person name="Wortman J."/>
            <person name="Nusbaum C."/>
            <person name="Birren B."/>
        </authorList>
    </citation>
    <scope>NUCLEOTIDE SEQUENCE [LARGE SCALE GENOMIC DNA]</scope>
    <source>
        <strain evidence="4 5">ATCC 49717</strain>
    </source>
</reference>
<keyword evidence="3" id="KW-0963">Cytoplasm</keyword>
<dbReference type="PATRIC" id="fig|883078.3.peg.4147"/>
<evidence type="ECO:0000256" key="2">
    <source>
        <dbReference type="ARBA" id="ARBA00023186"/>
    </source>
</evidence>
<dbReference type="InterPro" id="IPR002639">
    <property type="entry name" value="UreF"/>
</dbReference>
<accession>K8P332</accession>
<dbReference type="RefSeq" id="WP_006022716.1">
    <property type="nucleotide sequence ID" value="NZ_KB375284.1"/>
</dbReference>
<keyword evidence="2 3" id="KW-0143">Chaperone</keyword>
<dbReference type="AlphaFoldDB" id="K8P332"/>
<evidence type="ECO:0000256" key="3">
    <source>
        <dbReference type="HAMAP-Rule" id="MF_01385"/>
    </source>
</evidence>
<dbReference type="GO" id="GO:0016151">
    <property type="term" value="F:nickel cation binding"/>
    <property type="evidence" value="ECO:0007669"/>
    <property type="project" value="UniProtKB-UniRule"/>
</dbReference>
<dbReference type="Proteomes" id="UP000001096">
    <property type="component" value="Unassembled WGS sequence"/>
</dbReference>
<protein>
    <recommendedName>
        <fullName evidence="3">Urease accessory protein UreF</fullName>
    </recommendedName>
</protein>
<dbReference type="PANTHER" id="PTHR33620:SF1">
    <property type="entry name" value="UREASE ACCESSORY PROTEIN F"/>
    <property type="match status" value="1"/>
</dbReference>
<proteinExistence type="inferred from homology"/>
<comment type="function">
    <text evidence="3">Required for maturation of urease via the functional incorporation of the urease nickel metallocenter.</text>
</comment>
<evidence type="ECO:0000256" key="1">
    <source>
        <dbReference type="ARBA" id="ARBA00022988"/>
    </source>
</evidence>
<comment type="similarity">
    <text evidence="3">Belongs to the UreF family.</text>
</comment>
<dbReference type="EMBL" id="AGWX01000005">
    <property type="protein sequence ID" value="EKS34105.1"/>
    <property type="molecule type" value="Genomic_DNA"/>
</dbReference>
<name>K8P332_9BRAD</name>
<comment type="caution">
    <text evidence="4">The sequence shown here is derived from an EMBL/GenBank/DDBJ whole genome shotgun (WGS) entry which is preliminary data.</text>
</comment>
<dbReference type="HAMAP" id="MF_01385">
    <property type="entry name" value="UreF"/>
    <property type="match status" value="1"/>
</dbReference>
<dbReference type="InterPro" id="IPR038277">
    <property type="entry name" value="UreF_sf"/>
</dbReference>
<dbReference type="GO" id="GO:0005737">
    <property type="term" value="C:cytoplasm"/>
    <property type="evidence" value="ECO:0007669"/>
    <property type="project" value="UniProtKB-SubCell"/>
</dbReference>
<dbReference type="Pfam" id="PF01730">
    <property type="entry name" value="UreF"/>
    <property type="match status" value="1"/>
</dbReference>
<gene>
    <name evidence="3" type="primary">ureF</name>
    <name evidence="4" type="ORF">HMPREF9695_04015</name>
</gene>
<organism evidence="4 5">
    <name type="scientific">Afipia broomeae ATCC 49717</name>
    <dbReference type="NCBI Taxonomy" id="883078"/>
    <lineage>
        <taxon>Bacteria</taxon>
        <taxon>Pseudomonadati</taxon>
        <taxon>Pseudomonadota</taxon>
        <taxon>Alphaproteobacteria</taxon>
        <taxon>Hyphomicrobiales</taxon>
        <taxon>Nitrobacteraceae</taxon>
        <taxon>Afipia</taxon>
    </lineage>
</organism>
<dbReference type="PIRSF" id="PIRSF009467">
    <property type="entry name" value="Ureas_acces_UreF"/>
    <property type="match status" value="1"/>
</dbReference>
<evidence type="ECO:0000313" key="5">
    <source>
        <dbReference type="Proteomes" id="UP000001096"/>
    </source>
</evidence>
<comment type="subcellular location">
    <subcellularLocation>
        <location evidence="3">Cytoplasm</location>
    </subcellularLocation>
</comment>
<evidence type="ECO:0000313" key="4">
    <source>
        <dbReference type="EMBL" id="EKS34105.1"/>
    </source>
</evidence>
<dbReference type="PANTHER" id="PTHR33620">
    <property type="entry name" value="UREASE ACCESSORY PROTEIN F"/>
    <property type="match status" value="1"/>
</dbReference>